<evidence type="ECO:0000256" key="1">
    <source>
        <dbReference type="ARBA" id="ARBA00001946"/>
    </source>
</evidence>
<feature type="domain" description="GGDEF" evidence="6">
    <location>
        <begin position="194"/>
        <end position="320"/>
    </location>
</feature>
<dbReference type="GO" id="GO:0005886">
    <property type="term" value="C:plasma membrane"/>
    <property type="evidence" value="ECO:0007669"/>
    <property type="project" value="TreeGrafter"/>
</dbReference>
<accession>A0A3N1P0V2</accession>
<dbReference type="PROSITE" id="PS50887">
    <property type="entry name" value="GGDEF"/>
    <property type="match status" value="1"/>
</dbReference>
<dbReference type="GO" id="GO:0043709">
    <property type="term" value="P:cell adhesion involved in single-species biofilm formation"/>
    <property type="evidence" value="ECO:0007669"/>
    <property type="project" value="TreeGrafter"/>
</dbReference>
<sequence length="320" mass="35868">MQPDIDRLPGGLIVLDEANIVTAVNRTLCDWLGRAETELVGHAPESWMTGGSRIYYLGHVLPALRLHGHAEEMTLTFTSASGQPLPVLLSASSVAGDEPGYQLLLLPMQRRNLVEEQLQQARKTAEQATEEKARALEQVQALAHELEQRQEQLSELNAKLELMATQDPLTGLANRRVYDRQIEAQLALFHRTRTPFALVLTDIDLFKRINDRFGHDAGDRVLKDVAQCLHQGLREIDTLVRMGGEEFALILPSTTAEQAIRVAERKRELVAQYGGRYGEVTMSFGITEICPHDTKSLLYGRADRALYDAKHQGRNRVCVR</sequence>
<dbReference type="InterPro" id="IPR000014">
    <property type="entry name" value="PAS"/>
</dbReference>
<keyword evidence="4" id="KW-0175">Coiled coil</keyword>
<dbReference type="OrthoDB" id="9812260at2"/>
<dbReference type="InterPro" id="IPR035965">
    <property type="entry name" value="PAS-like_dom_sf"/>
</dbReference>
<dbReference type="InterPro" id="IPR029787">
    <property type="entry name" value="Nucleotide_cyclase"/>
</dbReference>
<dbReference type="GO" id="GO:0052621">
    <property type="term" value="F:diguanylate cyclase activity"/>
    <property type="evidence" value="ECO:0007669"/>
    <property type="project" value="UniProtKB-EC"/>
</dbReference>
<dbReference type="NCBIfam" id="TIGR00254">
    <property type="entry name" value="GGDEF"/>
    <property type="match status" value="1"/>
</dbReference>
<proteinExistence type="predicted"/>
<dbReference type="RefSeq" id="WP_123638617.1">
    <property type="nucleotide sequence ID" value="NZ_RJUK01000001.1"/>
</dbReference>
<comment type="cofactor">
    <cofactor evidence="1">
        <name>Mg(2+)</name>
        <dbReference type="ChEBI" id="CHEBI:18420"/>
    </cofactor>
</comment>
<dbReference type="CDD" id="cd01949">
    <property type="entry name" value="GGDEF"/>
    <property type="match status" value="1"/>
</dbReference>
<dbReference type="SUPFAM" id="SSF55073">
    <property type="entry name" value="Nucleotide cyclase"/>
    <property type="match status" value="1"/>
</dbReference>
<evidence type="ECO:0000256" key="2">
    <source>
        <dbReference type="ARBA" id="ARBA00012528"/>
    </source>
</evidence>
<dbReference type="FunFam" id="3.30.70.270:FF:000001">
    <property type="entry name" value="Diguanylate cyclase domain protein"/>
    <property type="match status" value="1"/>
</dbReference>
<comment type="catalytic activity">
    <reaction evidence="3">
        <text>2 GTP = 3',3'-c-di-GMP + 2 diphosphate</text>
        <dbReference type="Rhea" id="RHEA:24898"/>
        <dbReference type="ChEBI" id="CHEBI:33019"/>
        <dbReference type="ChEBI" id="CHEBI:37565"/>
        <dbReference type="ChEBI" id="CHEBI:58805"/>
        <dbReference type="EC" id="2.7.7.65"/>
    </reaction>
</comment>
<keyword evidence="8" id="KW-1185">Reference proteome</keyword>
<dbReference type="PROSITE" id="PS50112">
    <property type="entry name" value="PAS"/>
    <property type="match status" value="1"/>
</dbReference>
<dbReference type="SMART" id="SM00267">
    <property type="entry name" value="GGDEF"/>
    <property type="match status" value="1"/>
</dbReference>
<dbReference type="InterPro" id="IPR043128">
    <property type="entry name" value="Rev_trsase/Diguanyl_cyclase"/>
</dbReference>
<reference evidence="7 8" key="1">
    <citation type="submission" date="2018-11" db="EMBL/GenBank/DDBJ databases">
        <title>Genomic Encyclopedia of Type Strains, Phase IV (KMG-IV): sequencing the most valuable type-strain genomes for metagenomic binning, comparative biology and taxonomic classification.</title>
        <authorList>
            <person name="Goeker M."/>
        </authorList>
    </citation>
    <scope>NUCLEOTIDE SEQUENCE [LARGE SCALE GENOMIC DNA]</scope>
    <source>
        <strain evidence="7 8">DSM 16974</strain>
    </source>
</reference>
<feature type="coiled-coil region" evidence="4">
    <location>
        <begin position="111"/>
        <end position="166"/>
    </location>
</feature>
<dbReference type="CDD" id="cd00130">
    <property type="entry name" value="PAS"/>
    <property type="match status" value="1"/>
</dbReference>
<evidence type="ECO:0000313" key="7">
    <source>
        <dbReference type="EMBL" id="ROQ21669.1"/>
    </source>
</evidence>
<evidence type="ECO:0000256" key="3">
    <source>
        <dbReference type="ARBA" id="ARBA00034247"/>
    </source>
</evidence>
<gene>
    <name evidence="7" type="ORF">EDC38_2295</name>
</gene>
<evidence type="ECO:0000259" key="6">
    <source>
        <dbReference type="PROSITE" id="PS50887"/>
    </source>
</evidence>
<dbReference type="AlphaFoldDB" id="A0A3N1P0V2"/>
<comment type="caution">
    <text evidence="7">The sequence shown here is derived from an EMBL/GenBank/DDBJ whole genome shotgun (WGS) entry which is preliminary data.</text>
</comment>
<organism evidence="7 8">
    <name type="scientific">Marinimicrobium koreense</name>
    <dbReference type="NCBI Taxonomy" id="306545"/>
    <lineage>
        <taxon>Bacteria</taxon>
        <taxon>Pseudomonadati</taxon>
        <taxon>Pseudomonadota</taxon>
        <taxon>Gammaproteobacteria</taxon>
        <taxon>Cellvibrionales</taxon>
        <taxon>Cellvibrionaceae</taxon>
        <taxon>Marinimicrobium</taxon>
    </lineage>
</organism>
<dbReference type="PANTHER" id="PTHR45138">
    <property type="entry name" value="REGULATORY COMPONENTS OF SENSORY TRANSDUCTION SYSTEM"/>
    <property type="match status" value="1"/>
</dbReference>
<feature type="domain" description="PAS" evidence="5">
    <location>
        <begin position="1"/>
        <end position="41"/>
    </location>
</feature>
<protein>
    <recommendedName>
        <fullName evidence="2">diguanylate cyclase</fullName>
        <ecNumber evidence="2">2.7.7.65</ecNumber>
    </recommendedName>
</protein>
<dbReference type="Pfam" id="PF00990">
    <property type="entry name" value="GGDEF"/>
    <property type="match status" value="1"/>
</dbReference>
<dbReference type="Gene3D" id="3.30.450.20">
    <property type="entry name" value="PAS domain"/>
    <property type="match status" value="1"/>
</dbReference>
<dbReference type="EC" id="2.7.7.65" evidence="2"/>
<dbReference type="SUPFAM" id="SSF55785">
    <property type="entry name" value="PYP-like sensor domain (PAS domain)"/>
    <property type="match status" value="1"/>
</dbReference>
<name>A0A3N1P0V2_9GAMM</name>
<dbReference type="GO" id="GO:1902201">
    <property type="term" value="P:negative regulation of bacterial-type flagellum-dependent cell motility"/>
    <property type="evidence" value="ECO:0007669"/>
    <property type="project" value="TreeGrafter"/>
</dbReference>
<dbReference type="EMBL" id="RJUK01000001">
    <property type="protein sequence ID" value="ROQ21669.1"/>
    <property type="molecule type" value="Genomic_DNA"/>
</dbReference>
<dbReference type="Proteomes" id="UP000273643">
    <property type="component" value="Unassembled WGS sequence"/>
</dbReference>
<evidence type="ECO:0000313" key="8">
    <source>
        <dbReference type="Proteomes" id="UP000273643"/>
    </source>
</evidence>
<dbReference type="Gene3D" id="3.30.70.270">
    <property type="match status" value="1"/>
</dbReference>
<dbReference type="PANTHER" id="PTHR45138:SF9">
    <property type="entry name" value="DIGUANYLATE CYCLASE DGCM-RELATED"/>
    <property type="match status" value="1"/>
</dbReference>
<dbReference type="InterPro" id="IPR050469">
    <property type="entry name" value="Diguanylate_Cyclase"/>
</dbReference>
<dbReference type="InterPro" id="IPR000160">
    <property type="entry name" value="GGDEF_dom"/>
</dbReference>
<evidence type="ECO:0000259" key="5">
    <source>
        <dbReference type="PROSITE" id="PS50112"/>
    </source>
</evidence>
<evidence type="ECO:0000256" key="4">
    <source>
        <dbReference type="SAM" id="Coils"/>
    </source>
</evidence>